<comment type="caution">
    <text evidence="4">The sequence shown here is derived from an EMBL/GenBank/DDBJ whole genome shotgun (WGS) entry which is preliminary data.</text>
</comment>
<evidence type="ECO:0000259" key="2">
    <source>
        <dbReference type="Pfam" id="PF19408"/>
    </source>
</evidence>
<dbReference type="EMBL" id="JAHZSV010000051">
    <property type="protein sequence ID" value="MBW8201858.1"/>
    <property type="molecule type" value="Genomic_DNA"/>
</dbReference>
<evidence type="ECO:0000256" key="1">
    <source>
        <dbReference type="SAM" id="MobiDB-lite"/>
    </source>
</evidence>
<accession>A0ABS7EYE7</accession>
<gene>
    <name evidence="4" type="ORF">K1F36_18705</name>
</gene>
<proteinExistence type="predicted"/>
<feature type="non-terminal residue" evidence="4">
    <location>
        <position position="823"/>
    </location>
</feature>
<evidence type="ECO:0000259" key="3">
    <source>
        <dbReference type="Pfam" id="PF20041"/>
    </source>
</evidence>
<feature type="region of interest" description="Disordered" evidence="1">
    <location>
        <begin position="496"/>
        <end position="517"/>
    </location>
</feature>
<name>A0ABS7EYE7_9FLAO</name>
<protein>
    <recommendedName>
        <fullName evidence="6">Ig-like domain-containing protein</fullName>
    </recommendedName>
</protein>
<keyword evidence="5" id="KW-1185">Reference proteome</keyword>
<feature type="domain" description="DUF6443" evidence="3">
    <location>
        <begin position="617"/>
        <end position="769"/>
    </location>
</feature>
<feature type="domain" description="PKD-like" evidence="2">
    <location>
        <begin position="267"/>
        <end position="339"/>
    </location>
</feature>
<organism evidence="4 5">
    <name type="scientific">Flagellimonas abyssi</name>
    <dbReference type="NCBI Taxonomy" id="2864871"/>
    <lineage>
        <taxon>Bacteria</taxon>
        <taxon>Pseudomonadati</taxon>
        <taxon>Bacteroidota</taxon>
        <taxon>Flavobacteriia</taxon>
        <taxon>Flavobacteriales</taxon>
        <taxon>Flavobacteriaceae</taxon>
        <taxon>Flagellimonas</taxon>
    </lineage>
</organism>
<evidence type="ECO:0000313" key="5">
    <source>
        <dbReference type="Proteomes" id="UP001196136"/>
    </source>
</evidence>
<evidence type="ECO:0000313" key="4">
    <source>
        <dbReference type="EMBL" id="MBW8201858.1"/>
    </source>
</evidence>
<dbReference type="Proteomes" id="UP001196136">
    <property type="component" value="Unassembled WGS sequence"/>
</dbReference>
<dbReference type="InterPro" id="IPR045829">
    <property type="entry name" value="PKD_6"/>
</dbReference>
<dbReference type="Pfam" id="PF20041">
    <property type="entry name" value="DUF6443"/>
    <property type="match status" value="1"/>
</dbReference>
<reference evidence="4 5" key="1">
    <citation type="submission" date="2021-08" db="EMBL/GenBank/DDBJ databases">
        <title>Muricauda profundi sp. nov., a marine bacterium isolated from deep seawater of the Mariana Trench.</title>
        <authorList>
            <person name="Wei Y."/>
        </authorList>
    </citation>
    <scope>NUCLEOTIDE SEQUENCE [LARGE SCALE GENOMIC DNA]</scope>
    <source>
        <strain evidence="4 5">W52</strain>
    </source>
</reference>
<evidence type="ECO:0008006" key="6">
    <source>
        <dbReference type="Google" id="ProtNLM"/>
    </source>
</evidence>
<sequence>MSFPGEGGVTKYSTLQGGCSDGSPLQIQVGSKPNWISAYPTGNYSIAATASPNGTGSSRSGSITILQFGNPIGVVSVSQPAGVFPVGQVSITSGPTQRCKGSDTSDYDANASNATSYSWSISGAWNSTINSSGTVNWDAGFWGTATISVTAHGANNSTSTATRNVTVTAVDRPNLDVPVTEICGTNTVTVTLQNLGDNTLYELLRNGSVVASIDTGPDGSPYFQPWEIALGGTYKIRGKLDGSPCSEEWGEFTITKYEGLGNPVLSDPGSRCKGAGTSSISVNNPSGDSSYAWTITNAGNSTINSSGSSASITWDPDFSGTATVRVEVEDECNNSTIRTRTISVTEPVLWYKDTDGDGYRDPGVPAELQCTSPSGNWTDDPQPIVDSCINYFNDADGTNGCNPNCLENVTMLNQTIVFSNQGGEETVTYSLPCSSGYNIEVVPNSSYDDWLEVERLTSRTFKITCDAGNEVKQATVAVTINGNSQYGSMGFGIQVQRGTSSNPDPDPDPCVASSMDDISFGASGGTQSVTVNYSGDCVGTLELRNPYQPIPEWLEVTPGPGTTFILSVEENSENTVHNTILSPMMSDGNGNYMGMGVTFIVTQEHLASIPSENYIYTRTYQKKSAKIIDPLRFTQNDSLVQNITYFDGLGRPIQQVGIALTPKDGNGQAYDVVTPIGYDSVNRKHKEWLPYVDIVEGLGSLRVGDTTATKQYYLDSYPLDFPGITNVQDINAFSQKQFESSPLNRILKQAAPGTDWAMNQGNEIEFNYTSNISLDEVRQFEVNLTKTTVNGIVTFESILTEESPNIMYDVGELYKTITYDENH</sequence>
<dbReference type="InterPro" id="IPR045619">
    <property type="entry name" value="DUF6443"/>
</dbReference>
<dbReference type="Pfam" id="PF19408">
    <property type="entry name" value="PKD_6"/>
    <property type="match status" value="1"/>
</dbReference>